<sequence>MNINLPFAIGADYEIWEYQLEIKEVKLKNYDSYIYFGNIDFYSTQTDNIELIFNYDILELVILTYEKLKKEDLETFKDLIISKLGESKPLTYKSSTIEIYTLDGELELWFIHNPSEYTLEIRYGNSKILKELYL</sequence>
<dbReference type="EMBL" id="QNUG01000027">
    <property type="protein sequence ID" value="REC69291.1"/>
    <property type="molecule type" value="Genomic_DNA"/>
</dbReference>
<protein>
    <submittedName>
        <fullName evidence="1">Uncharacterized protein</fullName>
    </submittedName>
</protein>
<dbReference type="RefSeq" id="WP_116035917.1">
    <property type="nucleotide sequence ID" value="NZ_JBHLVV010000030.1"/>
</dbReference>
<reference evidence="1 2" key="1">
    <citation type="journal article" date="2006" name="Int. J. Syst. Evol. Microbiol.">
        <title>Chryseobacterium hispanicum sp. nov., isolated from the drinking water distribution system of Sevilla, Spain.</title>
        <authorList>
            <person name="Gallego V."/>
            <person name="Garcia M.T."/>
            <person name="Ventosa A."/>
        </authorList>
    </citation>
    <scope>NUCLEOTIDE SEQUENCE [LARGE SCALE GENOMIC DNA]</scope>
    <source>
        <strain evidence="1 2">KCTC 22104</strain>
    </source>
</reference>
<dbReference type="OrthoDB" id="1448900at2"/>
<gene>
    <name evidence="1" type="ORF">DRF58_12530</name>
</gene>
<comment type="caution">
    <text evidence="1">The sequence shown here is derived from an EMBL/GenBank/DDBJ whole genome shotgun (WGS) entry which is preliminary data.</text>
</comment>
<dbReference type="Proteomes" id="UP000256326">
    <property type="component" value="Unassembled WGS sequence"/>
</dbReference>
<name>A0A3D9CUB2_9FLAO</name>
<proteinExistence type="predicted"/>
<dbReference type="AlphaFoldDB" id="A0A3D9CUB2"/>
<keyword evidence="2" id="KW-1185">Reference proteome</keyword>
<evidence type="ECO:0000313" key="2">
    <source>
        <dbReference type="Proteomes" id="UP000256326"/>
    </source>
</evidence>
<evidence type="ECO:0000313" key="1">
    <source>
        <dbReference type="EMBL" id="REC69291.1"/>
    </source>
</evidence>
<accession>A0A3D9CUB2</accession>
<organism evidence="1 2">
    <name type="scientific">Epilithonimonas hispanica</name>
    <dbReference type="NCBI Taxonomy" id="358687"/>
    <lineage>
        <taxon>Bacteria</taxon>
        <taxon>Pseudomonadati</taxon>
        <taxon>Bacteroidota</taxon>
        <taxon>Flavobacteriia</taxon>
        <taxon>Flavobacteriales</taxon>
        <taxon>Weeksellaceae</taxon>
        <taxon>Chryseobacterium group</taxon>
        <taxon>Epilithonimonas</taxon>
    </lineage>
</organism>